<comment type="caution">
    <text evidence="2">The sequence shown here is derived from an EMBL/GenBank/DDBJ whole genome shotgun (WGS) entry which is preliminary data.</text>
</comment>
<proteinExistence type="predicted"/>
<dbReference type="SUPFAM" id="SSF52833">
    <property type="entry name" value="Thioredoxin-like"/>
    <property type="match status" value="1"/>
</dbReference>
<accession>A0A4Q7KJL9</accession>
<dbReference type="CDD" id="cd02972">
    <property type="entry name" value="DsbA_family"/>
    <property type="match status" value="1"/>
</dbReference>
<evidence type="ECO:0000259" key="1">
    <source>
        <dbReference type="Pfam" id="PF01323"/>
    </source>
</evidence>
<dbReference type="GO" id="GO:0016491">
    <property type="term" value="F:oxidoreductase activity"/>
    <property type="evidence" value="ECO:0007669"/>
    <property type="project" value="InterPro"/>
</dbReference>
<name>A0A4Q7KJL9_9PSEU</name>
<evidence type="ECO:0000313" key="3">
    <source>
        <dbReference type="Proteomes" id="UP000294257"/>
    </source>
</evidence>
<dbReference type="Pfam" id="PF01323">
    <property type="entry name" value="DSBA"/>
    <property type="match status" value="1"/>
</dbReference>
<sequence>MNFAREIGLDLARFEADLDDQATAARVLKDQNDGIELGVQGTPTFFVNGAKFSGQPSYKALKNAVAEELAK</sequence>
<dbReference type="Gene3D" id="3.40.30.10">
    <property type="entry name" value="Glutaredoxin"/>
    <property type="match status" value="1"/>
</dbReference>
<dbReference type="InterPro" id="IPR001853">
    <property type="entry name" value="DSBA-like_thioredoxin_dom"/>
</dbReference>
<feature type="domain" description="DSBA-like thioredoxin" evidence="1">
    <location>
        <begin position="3"/>
        <end position="65"/>
    </location>
</feature>
<protein>
    <submittedName>
        <fullName evidence="2">DSBA-like thioredoxin domain-containing protein</fullName>
    </submittedName>
</protein>
<dbReference type="EMBL" id="SGWQ01000007">
    <property type="protein sequence ID" value="RZS36386.1"/>
    <property type="molecule type" value="Genomic_DNA"/>
</dbReference>
<evidence type="ECO:0000313" key="2">
    <source>
        <dbReference type="EMBL" id="RZS36386.1"/>
    </source>
</evidence>
<dbReference type="Proteomes" id="UP000294257">
    <property type="component" value="Unassembled WGS sequence"/>
</dbReference>
<dbReference type="InterPro" id="IPR036249">
    <property type="entry name" value="Thioredoxin-like_sf"/>
</dbReference>
<reference evidence="2 3" key="1">
    <citation type="submission" date="2019-02" db="EMBL/GenBank/DDBJ databases">
        <title>Genomic Encyclopedia of Type Strains, Phase IV (KMG-IV): sequencing the most valuable type-strain genomes for metagenomic binning, comparative biology and taxonomic classification.</title>
        <authorList>
            <person name="Goeker M."/>
        </authorList>
    </citation>
    <scope>NUCLEOTIDE SEQUENCE [LARGE SCALE GENOMIC DNA]</scope>
    <source>
        <strain evidence="2 3">DSM 101727</strain>
    </source>
</reference>
<gene>
    <name evidence="2" type="ORF">EV193_10767</name>
</gene>
<organism evidence="2 3">
    <name type="scientific">Herbihabitans rhizosphaerae</name>
    <dbReference type="NCBI Taxonomy" id="1872711"/>
    <lineage>
        <taxon>Bacteria</taxon>
        <taxon>Bacillati</taxon>
        <taxon>Actinomycetota</taxon>
        <taxon>Actinomycetes</taxon>
        <taxon>Pseudonocardiales</taxon>
        <taxon>Pseudonocardiaceae</taxon>
        <taxon>Herbihabitans</taxon>
    </lineage>
</organism>
<dbReference type="AlphaFoldDB" id="A0A4Q7KJL9"/>
<dbReference type="RefSeq" id="WP_242613545.1">
    <property type="nucleotide sequence ID" value="NZ_SGWQ01000007.1"/>
</dbReference>
<keyword evidence="3" id="KW-1185">Reference proteome</keyword>